<sequence length="592" mass="66869">MGEEAVSFELSSKEKNGVIIENSADGVKRDTWSGKLDFMMSCISFAVGLGNIWRFPYLCYRNGGGIGVGAMVVLFFLNLYYILVLAWAVVYLVMSFTTTLPWSHCNNYWNTKRCYVSRDELTPCGLNSTYLYDNSSSVVLATNASPLPNETDMPQYTTLCNAANITLNETVDAAVEFWERRVLQITDGIDNSGGIVWELALSLLLVWVIVYFSVWRGVHWTGKVAYVTATFPYLVLTILLIRGVLLEGSLYGITYYLKPDFTRLADSQVWLDGGTQIFFSYAVVLGGMISLGSYNKYNNNFYKDCTIIALINSGTSLYGGFAVFSVLGFMATTQGIDISKVAESGPGLVFIAYPKAVTQMPLSPLWSILFFIMLMLLGLGSQLVQTEAFITTVSDFFPEQLYNKKGRMIFVAAYCSVSYLLGLPMVTRGGMYIFQLMDYYSASGMVLLFLCFFESIAIGWVFGADRFYDALEMMLGFRINIWLKICWKFLTPFCTLGIFMFQVVKFKPLKYNLVYDYPTWAQAFGLLMAIVSMLCIPAFIVYKILRLQGPILKRLKTLMIPILKSHQIPAKWKETRRYKWVLADSAELQMDD</sequence>
<dbReference type="PANTHER" id="PTHR11616:SF325">
    <property type="entry name" value="TRANSPORTER"/>
    <property type="match status" value="1"/>
</dbReference>
<feature type="transmembrane region" description="Helical" evidence="6">
    <location>
        <begin position="38"/>
        <end position="60"/>
    </location>
</feature>
<evidence type="ECO:0000313" key="8">
    <source>
        <dbReference type="Proteomes" id="UP001217089"/>
    </source>
</evidence>
<feature type="transmembrane region" description="Helical" evidence="6">
    <location>
        <begin position="485"/>
        <end position="504"/>
    </location>
</feature>
<protein>
    <recommendedName>
        <fullName evidence="9">Transporter</fullName>
    </recommendedName>
</protein>
<reference evidence="7 8" key="1">
    <citation type="submission" date="2022-12" db="EMBL/GenBank/DDBJ databases">
        <title>Chromosome-level genome of Tegillarca granosa.</title>
        <authorList>
            <person name="Kim J."/>
        </authorList>
    </citation>
    <scope>NUCLEOTIDE SEQUENCE [LARGE SCALE GENOMIC DNA]</scope>
    <source>
        <strain evidence="7">Teg-2019</strain>
        <tissue evidence="7">Adductor muscle</tissue>
    </source>
</reference>
<evidence type="ECO:0000313" key="7">
    <source>
        <dbReference type="EMBL" id="KAJ8302736.1"/>
    </source>
</evidence>
<proteinExistence type="predicted"/>
<keyword evidence="3 6" id="KW-0812">Transmembrane</keyword>
<evidence type="ECO:0000256" key="3">
    <source>
        <dbReference type="ARBA" id="ARBA00022692"/>
    </source>
</evidence>
<feature type="transmembrane region" description="Helical" evidence="6">
    <location>
        <begin position="230"/>
        <end position="257"/>
    </location>
</feature>
<feature type="transmembrane region" description="Helical" evidence="6">
    <location>
        <begin position="277"/>
        <end position="295"/>
    </location>
</feature>
<dbReference type="PROSITE" id="PS50267">
    <property type="entry name" value="NA_NEUROTRAN_SYMP_3"/>
    <property type="match status" value="1"/>
</dbReference>
<name>A0ABQ9EBL9_TEGGR</name>
<keyword evidence="2" id="KW-0813">Transport</keyword>
<feature type="transmembrane region" description="Helical" evidence="6">
    <location>
        <begin position="307"/>
        <end position="331"/>
    </location>
</feature>
<feature type="transmembrane region" description="Helical" evidence="6">
    <location>
        <begin position="524"/>
        <end position="545"/>
    </location>
</feature>
<dbReference type="SUPFAM" id="SSF161070">
    <property type="entry name" value="SNF-like"/>
    <property type="match status" value="1"/>
</dbReference>
<feature type="transmembrane region" description="Helical" evidence="6">
    <location>
        <begin position="365"/>
        <end position="384"/>
    </location>
</feature>
<organism evidence="7 8">
    <name type="scientific">Tegillarca granosa</name>
    <name type="common">Malaysian cockle</name>
    <name type="synonym">Anadara granosa</name>
    <dbReference type="NCBI Taxonomy" id="220873"/>
    <lineage>
        <taxon>Eukaryota</taxon>
        <taxon>Metazoa</taxon>
        <taxon>Spiralia</taxon>
        <taxon>Lophotrochozoa</taxon>
        <taxon>Mollusca</taxon>
        <taxon>Bivalvia</taxon>
        <taxon>Autobranchia</taxon>
        <taxon>Pteriomorphia</taxon>
        <taxon>Arcoida</taxon>
        <taxon>Arcoidea</taxon>
        <taxon>Arcidae</taxon>
        <taxon>Tegillarca</taxon>
    </lineage>
</organism>
<comment type="subcellular location">
    <subcellularLocation>
        <location evidence="1">Membrane</location>
        <topology evidence="1">Multi-pass membrane protein</topology>
    </subcellularLocation>
</comment>
<keyword evidence="5 6" id="KW-0472">Membrane</keyword>
<dbReference type="PANTHER" id="PTHR11616">
    <property type="entry name" value="SODIUM/CHLORIDE DEPENDENT TRANSPORTER"/>
    <property type="match status" value="1"/>
</dbReference>
<gene>
    <name evidence="7" type="ORF">KUTeg_019132</name>
</gene>
<evidence type="ECO:0000256" key="6">
    <source>
        <dbReference type="SAM" id="Phobius"/>
    </source>
</evidence>
<keyword evidence="8" id="KW-1185">Reference proteome</keyword>
<dbReference type="Proteomes" id="UP001217089">
    <property type="component" value="Unassembled WGS sequence"/>
</dbReference>
<evidence type="ECO:0000256" key="4">
    <source>
        <dbReference type="ARBA" id="ARBA00022989"/>
    </source>
</evidence>
<keyword evidence="4 6" id="KW-1133">Transmembrane helix</keyword>
<dbReference type="InterPro" id="IPR000175">
    <property type="entry name" value="Na/ntran_symport"/>
</dbReference>
<dbReference type="EMBL" id="JARBDR010000917">
    <property type="protein sequence ID" value="KAJ8302736.1"/>
    <property type="molecule type" value="Genomic_DNA"/>
</dbReference>
<accession>A0ABQ9EBL9</accession>
<feature type="transmembrane region" description="Helical" evidence="6">
    <location>
        <begin position="408"/>
        <end position="427"/>
    </location>
</feature>
<evidence type="ECO:0000256" key="5">
    <source>
        <dbReference type="ARBA" id="ARBA00023136"/>
    </source>
</evidence>
<evidence type="ECO:0008006" key="9">
    <source>
        <dbReference type="Google" id="ProtNLM"/>
    </source>
</evidence>
<evidence type="ECO:0000256" key="1">
    <source>
        <dbReference type="ARBA" id="ARBA00004141"/>
    </source>
</evidence>
<dbReference type="PRINTS" id="PR00176">
    <property type="entry name" value="NANEUSMPORT"/>
</dbReference>
<evidence type="ECO:0000256" key="2">
    <source>
        <dbReference type="ARBA" id="ARBA00022448"/>
    </source>
</evidence>
<comment type="caution">
    <text evidence="7">The sequence shown here is derived from an EMBL/GenBank/DDBJ whole genome shotgun (WGS) entry which is preliminary data.</text>
</comment>
<dbReference type="Pfam" id="PF00209">
    <property type="entry name" value="SNF"/>
    <property type="match status" value="1"/>
</dbReference>
<feature type="transmembrane region" description="Helical" evidence="6">
    <location>
        <begin position="72"/>
        <end position="94"/>
    </location>
</feature>
<dbReference type="PROSITE" id="PS00754">
    <property type="entry name" value="NA_NEUROTRAN_SYMP_2"/>
    <property type="match status" value="1"/>
</dbReference>
<feature type="transmembrane region" description="Helical" evidence="6">
    <location>
        <begin position="195"/>
        <end position="218"/>
    </location>
</feature>
<dbReference type="InterPro" id="IPR037272">
    <property type="entry name" value="SNS_sf"/>
</dbReference>
<feature type="transmembrane region" description="Helical" evidence="6">
    <location>
        <begin position="439"/>
        <end position="464"/>
    </location>
</feature>